<organism evidence="1 2">
    <name type="scientific">Candidatus Bacteroides pullicola</name>
    <dbReference type="NCBI Taxonomy" id="2838475"/>
    <lineage>
        <taxon>Bacteria</taxon>
        <taxon>Pseudomonadati</taxon>
        <taxon>Bacteroidota</taxon>
        <taxon>Bacteroidia</taxon>
        <taxon>Bacteroidales</taxon>
        <taxon>Bacteroidaceae</taxon>
        <taxon>Bacteroides</taxon>
    </lineage>
</organism>
<sequence length="734" mass="82726">MQQLREGFLNPITYETCQRIAEAATRRNKGEITDEEFEMFKSSEKLLLDSWTPMSTPRGNRRLNKEVIPNGLVMADLDHLDDPVGVYERCVRRLAEEGIVRLVHLTPSTSSDRRTGGLRIIFRQPEGMDIVQAQAWFYDQLSDVPEKCKDKHVKDFARISFLVPASYIIFPENGVDGLEEAFADISPVSVTTAPVHVASSSTPAPTYTSSTKTATADKDLPTEYMHIPYIDVANALISKLGGTPVQGQRNTRVHQLAVNLRAITDNDEALLRNIIPTFGLPEDEWRKTIHSACASDYPPLVTRLTQQVLTELKPGVEVPELPMPKKLPKLIGLVLEPIPEPYCAAVANAVLPAFATYLYNVTYTYIDGRDMESALMHVTIAPSSSGKSSTKDPIDHITARLRTRSAINRARSQQWKDQSVSRAANERALQRPKDLIIQYVQPDMYPAGLSERLADADGRFIFSQMDELDKLYKLKDERFTVIQCAFDCSEWGQERVGKESRSIMTPMKYNWVASTTPGGARNFFGRRLTDGTLNRMNISTIPQREIGSPMPRFGKYTEKWEAKLAKYLDNLEAATGHVRCPQAERLAEALDRELKDIAVATNDRTYETLSFRANVIGFRKAMVLWLANGCVWEKAIEDFVRWSVHYDLSCKYRFFGEAIARAEAEDNSCIGRRGPVNLVAELPDPFTVDDLLRKRAELGNPTDVHHAKDQIGAWVRRHLVELGTEPGTYIKCRK</sequence>
<reference evidence="1" key="2">
    <citation type="submission" date="2021-04" db="EMBL/GenBank/DDBJ databases">
        <authorList>
            <person name="Gilroy R."/>
        </authorList>
    </citation>
    <scope>NUCLEOTIDE SEQUENCE</scope>
    <source>
        <strain evidence="1">Gambia2-208</strain>
    </source>
</reference>
<dbReference type="AlphaFoldDB" id="A0A9D1ZHN0"/>
<reference evidence="1" key="1">
    <citation type="journal article" date="2021" name="PeerJ">
        <title>Extensive microbial diversity within the chicken gut microbiome revealed by metagenomics and culture.</title>
        <authorList>
            <person name="Gilroy R."/>
            <person name="Ravi A."/>
            <person name="Getino M."/>
            <person name="Pursley I."/>
            <person name="Horton D.L."/>
            <person name="Alikhan N.F."/>
            <person name="Baker D."/>
            <person name="Gharbi K."/>
            <person name="Hall N."/>
            <person name="Watson M."/>
            <person name="Adriaenssens E.M."/>
            <person name="Foster-Nyarko E."/>
            <person name="Jarju S."/>
            <person name="Secka A."/>
            <person name="Antonio M."/>
            <person name="Oren A."/>
            <person name="Chaudhuri R.R."/>
            <person name="La Ragione R."/>
            <person name="Hildebrand F."/>
            <person name="Pallen M.J."/>
        </authorList>
    </citation>
    <scope>NUCLEOTIDE SEQUENCE</scope>
    <source>
        <strain evidence="1">Gambia2-208</strain>
    </source>
</reference>
<evidence type="ECO:0008006" key="3">
    <source>
        <dbReference type="Google" id="ProtNLM"/>
    </source>
</evidence>
<comment type="caution">
    <text evidence="1">The sequence shown here is derived from an EMBL/GenBank/DDBJ whole genome shotgun (WGS) entry which is preliminary data.</text>
</comment>
<protein>
    <recommendedName>
        <fullName evidence="3">VirE N-terminal domain protein</fullName>
    </recommendedName>
</protein>
<proteinExistence type="predicted"/>
<evidence type="ECO:0000313" key="1">
    <source>
        <dbReference type="EMBL" id="HIY87942.1"/>
    </source>
</evidence>
<accession>A0A9D1ZHN0</accession>
<gene>
    <name evidence="1" type="ORF">H9824_04455</name>
</gene>
<dbReference type="Proteomes" id="UP000886851">
    <property type="component" value="Unassembled WGS sequence"/>
</dbReference>
<name>A0A9D1ZHN0_9BACE</name>
<evidence type="ECO:0000313" key="2">
    <source>
        <dbReference type="Proteomes" id="UP000886851"/>
    </source>
</evidence>
<dbReference type="EMBL" id="DXCV01000034">
    <property type="protein sequence ID" value="HIY87942.1"/>
    <property type="molecule type" value="Genomic_DNA"/>
</dbReference>